<evidence type="ECO:0008006" key="3">
    <source>
        <dbReference type="Google" id="ProtNLM"/>
    </source>
</evidence>
<evidence type="ECO:0000256" key="1">
    <source>
        <dbReference type="SAM" id="SignalP"/>
    </source>
</evidence>
<dbReference type="RefSeq" id="WP_353471971.1">
    <property type="nucleotide sequence ID" value="NZ_CP123384.1"/>
</dbReference>
<evidence type="ECO:0000313" key="2">
    <source>
        <dbReference type="EMBL" id="XCC93146.1"/>
    </source>
</evidence>
<organism evidence="2">
    <name type="scientific">Alloyangia sp. H15</name>
    <dbReference type="NCBI Taxonomy" id="3029062"/>
    <lineage>
        <taxon>Bacteria</taxon>
        <taxon>Pseudomonadati</taxon>
        <taxon>Pseudomonadota</taxon>
        <taxon>Alphaproteobacteria</taxon>
        <taxon>Rhodobacterales</taxon>
        <taxon>Roseobacteraceae</taxon>
        <taxon>Alloyangia</taxon>
    </lineage>
</organism>
<feature type="chain" id="PRO_5043986439" description="Lipoprotein" evidence="1">
    <location>
        <begin position="18"/>
        <end position="111"/>
    </location>
</feature>
<dbReference type="EMBL" id="CP123384">
    <property type="protein sequence ID" value="XCC93146.1"/>
    <property type="molecule type" value="Genomic_DNA"/>
</dbReference>
<dbReference type="AlphaFoldDB" id="A0AAU8AFC5"/>
<proteinExistence type="predicted"/>
<dbReference type="PROSITE" id="PS51257">
    <property type="entry name" value="PROKAR_LIPOPROTEIN"/>
    <property type="match status" value="1"/>
</dbReference>
<name>A0AAU8AFC5_9RHOB</name>
<protein>
    <recommendedName>
        <fullName evidence="3">Lipoprotein</fullName>
    </recommendedName>
</protein>
<sequence>MRHLITGGATLALIAVAACSGMDSDTGTSTGGTPMATGAPAELALFGDGYPNPGDRCRRAGESALTNQYLDDAADLVACPPGSDAGLFVIPMGATRVAQVEGWTLYSVPRR</sequence>
<reference evidence="2" key="1">
    <citation type="submission" date="2023-02" db="EMBL/GenBank/DDBJ databases">
        <title>Description and genomic characterization of Salipiger bruguierae sp. nov., isolated from the sediment of mangrove plant Bruguiera sexangula.</title>
        <authorList>
            <person name="Long M."/>
        </authorList>
    </citation>
    <scope>NUCLEOTIDE SEQUENCE</scope>
    <source>
        <strain evidence="2">H15</strain>
    </source>
</reference>
<accession>A0AAU8AFC5</accession>
<keyword evidence="1" id="KW-0732">Signal</keyword>
<feature type="signal peptide" evidence="1">
    <location>
        <begin position="1"/>
        <end position="17"/>
    </location>
</feature>
<gene>
    <name evidence="2" type="ORF">PVT71_11745</name>
</gene>